<accession>A0A8H5BPM2</accession>
<proteinExistence type="predicted"/>
<evidence type="ECO:0000313" key="1">
    <source>
        <dbReference type="EMBL" id="KAF5326017.1"/>
    </source>
</evidence>
<reference evidence="1 2" key="1">
    <citation type="journal article" date="2020" name="ISME J.">
        <title>Uncovering the hidden diversity of litter-decomposition mechanisms in mushroom-forming fungi.</title>
        <authorList>
            <person name="Floudas D."/>
            <person name="Bentzer J."/>
            <person name="Ahren D."/>
            <person name="Johansson T."/>
            <person name="Persson P."/>
            <person name="Tunlid A."/>
        </authorList>
    </citation>
    <scope>NUCLEOTIDE SEQUENCE [LARGE SCALE GENOMIC DNA]</scope>
    <source>
        <strain evidence="1 2">CBS 175.51</strain>
    </source>
</reference>
<protein>
    <recommendedName>
        <fullName evidence="3">F-box domain-containing protein</fullName>
    </recommendedName>
</protein>
<dbReference type="Proteomes" id="UP000541558">
    <property type="component" value="Unassembled WGS sequence"/>
</dbReference>
<evidence type="ECO:0008006" key="3">
    <source>
        <dbReference type="Google" id="ProtNLM"/>
    </source>
</evidence>
<evidence type="ECO:0000313" key="2">
    <source>
        <dbReference type="Proteomes" id="UP000541558"/>
    </source>
</evidence>
<comment type="caution">
    <text evidence="1">The sequence shown here is derived from an EMBL/GenBank/DDBJ whole genome shotgun (WGS) entry which is preliminary data.</text>
</comment>
<dbReference type="AlphaFoldDB" id="A0A8H5BPM2"/>
<gene>
    <name evidence="1" type="ORF">D9611_001004</name>
</gene>
<sequence>MPPHRTPSHAAHMDAMNTLYDFVNSNNPPHHEARTLVHSVIDDISSQIGALMKEVELLQFERDKLRAVVSSLRVMPLELLSEIFLLAAFAGGNTASRETVGSLQGVCRRWRDIALRTHGLWTEAIVSSAPHSNPGHTTLIDKEPSVEDPYHEVEFKKITSWLNRAASLPKSVGYCVTRTCSCAAGEECIARSPTLEKLLKHGPRLDHVSLTMPTAACFRSWIDSLITEEESPPSSWLTLRSLKLDITEGNVQFWNDANDPARSVFALLPPVTSLGLCLPTSLPVLLVRPIHIPNAILAGLTVLSVKWDWAGSSLFKLLAVCTHLEILSVDLGNGDPFQTDDSTHTLSRLRVTPLAMSSLQEFYLRDGSFRILEFIRLPALSVLDMELDVDGEETITASGVLGSFLTSSNLLGTIKKIRLCGLIGTGGIVTLSLPVRR</sequence>
<organism evidence="1 2">
    <name type="scientific">Ephemerocybe angulata</name>
    <dbReference type="NCBI Taxonomy" id="980116"/>
    <lineage>
        <taxon>Eukaryota</taxon>
        <taxon>Fungi</taxon>
        <taxon>Dikarya</taxon>
        <taxon>Basidiomycota</taxon>
        <taxon>Agaricomycotina</taxon>
        <taxon>Agaricomycetes</taxon>
        <taxon>Agaricomycetidae</taxon>
        <taxon>Agaricales</taxon>
        <taxon>Agaricineae</taxon>
        <taxon>Psathyrellaceae</taxon>
        <taxon>Ephemerocybe</taxon>
    </lineage>
</organism>
<dbReference type="OrthoDB" id="2898185at2759"/>
<keyword evidence="2" id="KW-1185">Reference proteome</keyword>
<dbReference type="EMBL" id="JAACJK010000163">
    <property type="protein sequence ID" value="KAF5326017.1"/>
    <property type="molecule type" value="Genomic_DNA"/>
</dbReference>
<name>A0A8H5BPM2_9AGAR</name>